<comment type="caution">
    <text evidence="4">The sequence shown here is derived from an EMBL/GenBank/DDBJ whole genome shotgun (WGS) entry which is preliminary data.</text>
</comment>
<accession>A0AAW5BXG3</accession>
<dbReference type="Gene3D" id="1.10.260.40">
    <property type="entry name" value="lambda repressor-like DNA-binding domains"/>
    <property type="match status" value="1"/>
</dbReference>
<dbReference type="PROSITE" id="PS50943">
    <property type="entry name" value="HTH_CROC1"/>
    <property type="match status" value="1"/>
</dbReference>
<feature type="transmembrane region" description="Helical" evidence="2">
    <location>
        <begin position="206"/>
        <end position="228"/>
    </location>
</feature>
<dbReference type="AlphaFoldDB" id="A0AAW5BXG3"/>
<feature type="transmembrane region" description="Helical" evidence="2">
    <location>
        <begin position="161"/>
        <end position="186"/>
    </location>
</feature>
<dbReference type="EMBL" id="JAAITT010000012">
    <property type="protein sequence ID" value="NSJ49150.1"/>
    <property type="molecule type" value="Genomic_DNA"/>
</dbReference>
<protein>
    <submittedName>
        <fullName evidence="4">Helix-turn-helix domain-containing protein</fullName>
    </submittedName>
    <submittedName>
        <fullName evidence="5">Helix-turn-helix transcriptional regulator</fullName>
    </submittedName>
</protein>
<dbReference type="PANTHER" id="PTHR46558">
    <property type="entry name" value="TRACRIPTIONAL REGULATORY PROTEIN-RELATED-RELATED"/>
    <property type="match status" value="1"/>
</dbReference>
<evidence type="ECO:0000256" key="2">
    <source>
        <dbReference type="SAM" id="Phobius"/>
    </source>
</evidence>
<evidence type="ECO:0000313" key="6">
    <source>
        <dbReference type="Proteomes" id="UP000669239"/>
    </source>
</evidence>
<dbReference type="RefSeq" id="WP_165641496.1">
    <property type="nucleotide sequence ID" value="NZ_JAAITT010000012.1"/>
</dbReference>
<keyword evidence="2" id="KW-0812">Transmembrane</keyword>
<reference evidence="4" key="3">
    <citation type="submission" date="2022-01" db="EMBL/GenBank/DDBJ databases">
        <title>Collection of gut derived symbiotic bacterial strains cultured from healthy donors.</title>
        <authorList>
            <person name="Lin H."/>
            <person name="Kohout C."/>
            <person name="Waligurski E."/>
            <person name="Pamer E.G."/>
        </authorList>
    </citation>
    <scope>NUCLEOTIDE SEQUENCE</scope>
    <source>
        <strain evidence="4">DFI.6.55</strain>
    </source>
</reference>
<evidence type="ECO:0000259" key="3">
    <source>
        <dbReference type="PROSITE" id="PS50943"/>
    </source>
</evidence>
<reference evidence="5" key="2">
    <citation type="submission" date="2020-02" db="EMBL/GenBank/DDBJ databases">
        <authorList>
            <person name="Littmann E."/>
            <person name="Sorbara M."/>
        </authorList>
    </citation>
    <scope>NUCLEOTIDE SEQUENCE</scope>
    <source>
        <strain evidence="5">MSK.1.17</strain>
    </source>
</reference>
<keyword evidence="2" id="KW-0472">Membrane</keyword>
<dbReference type="InterPro" id="IPR010982">
    <property type="entry name" value="Lambda_DNA-bd_dom_sf"/>
</dbReference>
<keyword evidence="1" id="KW-0238">DNA-binding</keyword>
<reference evidence="5 6" key="1">
    <citation type="journal article" date="2020" name="Cell Host Microbe">
        <title>Functional and Genomic Variation between Human-Derived Isolates of Lachnospiraceae Reveals Inter- and Intra-Species Diversity.</title>
        <authorList>
            <person name="Sorbara M.T."/>
            <person name="Littmann E.R."/>
            <person name="Fontana E."/>
            <person name="Moody T.U."/>
            <person name="Kohout C.E."/>
            <person name="Gjonbalaj M."/>
            <person name="Eaton V."/>
            <person name="Seok R."/>
            <person name="Leiner I.M."/>
            <person name="Pamer E.G."/>
        </authorList>
    </citation>
    <scope>NUCLEOTIDE SEQUENCE [LARGE SCALE GENOMIC DNA]</scope>
    <source>
        <strain evidence="5 6">MSK.1.17</strain>
    </source>
</reference>
<dbReference type="EMBL" id="JAKNGE010000007">
    <property type="protein sequence ID" value="MCG4745275.1"/>
    <property type="molecule type" value="Genomic_DNA"/>
</dbReference>
<sequence length="233" mass="26436">MMSSIGKNIRNLRKQKKMSQEHLAGLLHVTRQAVSNWENGKSQPDIETLEAIAGAFDTDILMVLYGRRQEEDIAEVKQAQRKQYIRKAILWGILTLAGTLIYVFTREWTERIAQRYYDARPRFLSTLILGPVCFFAGTITFMNIMGLLGDIRIKQGWVRRTVLGISIGLLVFYIISAASILVPLLLPEVHIFDKLFIGLNHISLLLGYRLAKVPPLFFVSAAGIFLGMKGDRR</sequence>
<dbReference type="SMART" id="SM00530">
    <property type="entry name" value="HTH_XRE"/>
    <property type="match status" value="1"/>
</dbReference>
<organism evidence="4 7">
    <name type="scientific">Enterocloster aldenensis</name>
    <dbReference type="NCBI Taxonomy" id="358742"/>
    <lineage>
        <taxon>Bacteria</taxon>
        <taxon>Bacillati</taxon>
        <taxon>Bacillota</taxon>
        <taxon>Clostridia</taxon>
        <taxon>Lachnospirales</taxon>
        <taxon>Lachnospiraceae</taxon>
        <taxon>Enterocloster</taxon>
    </lineage>
</organism>
<evidence type="ECO:0000313" key="7">
    <source>
        <dbReference type="Proteomes" id="UP001299608"/>
    </source>
</evidence>
<gene>
    <name evidence="5" type="ORF">G5B36_10615</name>
    <name evidence="4" type="ORF">L0N08_07625</name>
</gene>
<feature type="transmembrane region" description="Helical" evidence="2">
    <location>
        <begin position="125"/>
        <end position="149"/>
    </location>
</feature>
<feature type="transmembrane region" description="Helical" evidence="2">
    <location>
        <begin position="88"/>
        <end position="105"/>
    </location>
</feature>
<evidence type="ECO:0000313" key="5">
    <source>
        <dbReference type="EMBL" id="NSJ49150.1"/>
    </source>
</evidence>
<keyword evidence="6" id="KW-1185">Reference proteome</keyword>
<dbReference type="Pfam" id="PF01381">
    <property type="entry name" value="HTH_3"/>
    <property type="match status" value="1"/>
</dbReference>
<dbReference type="GO" id="GO:0003677">
    <property type="term" value="F:DNA binding"/>
    <property type="evidence" value="ECO:0007669"/>
    <property type="project" value="UniProtKB-KW"/>
</dbReference>
<dbReference type="SUPFAM" id="SSF47413">
    <property type="entry name" value="lambda repressor-like DNA-binding domains"/>
    <property type="match status" value="1"/>
</dbReference>
<feature type="domain" description="HTH cro/C1-type" evidence="3">
    <location>
        <begin position="9"/>
        <end position="63"/>
    </location>
</feature>
<name>A0AAW5BXG3_9FIRM</name>
<proteinExistence type="predicted"/>
<dbReference type="CDD" id="cd00093">
    <property type="entry name" value="HTH_XRE"/>
    <property type="match status" value="1"/>
</dbReference>
<dbReference type="PANTHER" id="PTHR46558:SF11">
    <property type="entry name" value="HTH-TYPE TRANSCRIPTIONAL REGULATOR XRE"/>
    <property type="match status" value="1"/>
</dbReference>
<dbReference type="InterPro" id="IPR001387">
    <property type="entry name" value="Cro/C1-type_HTH"/>
</dbReference>
<dbReference type="Proteomes" id="UP000669239">
    <property type="component" value="Unassembled WGS sequence"/>
</dbReference>
<dbReference type="Proteomes" id="UP001299608">
    <property type="component" value="Unassembled WGS sequence"/>
</dbReference>
<evidence type="ECO:0000256" key="1">
    <source>
        <dbReference type="ARBA" id="ARBA00023125"/>
    </source>
</evidence>
<keyword evidence="2" id="KW-1133">Transmembrane helix</keyword>
<evidence type="ECO:0000313" key="4">
    <source>
        <dbReference type="EMBL" id="MCG4745275.1"/>
    </source>
</evidence>